<dbReference type="GO" id="GO:0004672">
    <property type="term" value="F:protein kinase activity"/>
    <property type="evidence" value="ECO:0007669"/>
    <property type="project" value="InterPro"/>
</dbReference>
<keyword evidence="3" id="KW-1185">Reference proteome</keyword>
<dbReference type="InterPro" id="IPR050167">
    <property type="entry name" value="Ser_Thr_protein_kinase"/>
</dbReference>
<dbReference type="EMBL" id="JH795859">
    <property type="protein sequence ID" value="EJU03708.1"/>
    <property type="molecule type" value="Genomic_DNA"/>
</dbReference>
<dbReference type="InterPro" id="IPR000719">
    <property type="entry name" value="Prot_kinase_dom"/>
</dbReference>
<keyword evidence="2" id="KW-0418">Kinase</keyword>
<reference evidence="2 3" key="1">
    <citation type="journal article" date="2012" name="Science">
        <title>The Paleozoic origin of enzymatic lignin decomposition reconstructed from 31 fungal genomes.</title>
        <authorList>
            <person name="Floudas D."/>
            <person name="Binder M."/>
            <person name="Riley R."/>
            <person name="Barry K."/>
            <person name="Blanchette R.A."/>
            <person name="Henrissat B."/>
            <person name="Martinez A.T."/>
            <person name="Otillar R."/>
            <person name="Spatafora J.W."/>
            <person name="Yadav J.S."/>
            <person name="Aerts A."/>
            <person name="Benoit I."/>
            <person name="Boyd A."/>
            <person name="Carlson A."/>
            <person name="Copeland A."/>
            <person name="Coutinho P.M."/>
            <person name="de Vries R.P."/>
            <person name="Ferreira P."/>
            <person name="Findley K."/>
            <person name="Foster B."/>
            <person name="Gaskell J."/>
            <person name="Glotzer D."/>
            <person name="Gorecki P."/>
            <person name="Heitman J."/>
            <person name="Hesse C."/>
            <person name="Hori C."/>
            <person name="Igarashi K."/>
            <person name="Jurgens J.A."/>
            <person name="Kallen N."/>
            <person name="Kersten P."/>
            <person name="Kohler A."/>
            <person name="Kuees U."/>
            <person name="Kumar T.K.A."/>
            <person name="Kuo A."/>
            <person name="LaButti K."/>
            <person name="Larrondo L.F."/>
            <person name="Lindquist E."/>
            <person name="Ling A."/>
            <person name="Lombard V."/>
            <person name="Lucas S."/>
            <person name="Lundell T."/>
            <person name="Martin R."/>
            <person name="McLaughlin D.J."/>
            <person name="Morgenstern I."/>
            <person name="Morin E."/>
            <person name="Murat C."/>
            <person name="Nagy L.G."/>
            <person name="Nolan M."/>
            <person name="Ohm R.A."/>
            <person name="Patyshakuliyeva A."/>
            <person name="Rokas A."/>
            <person name="Ruiz-Duenas F.J."/>
            <person name="Sabat G."/>
            <person name="Salamov A."/>
            <person name="Samejima M."/>
            <person name="Schmutz J."/>
            <person name="Slot J.C."/>
            <person name="St John F."/>
            <person name="Stenlid J."/>
            <person name="Sun H."/>
            <person name="Sun S."/>
            <person name="Syed K."/>
            <person name="Tsang A."/>
            <person name="Wiebenga A."/>
            <person name="Young D."/>
            <person name="Pisabarro A."/>
            <person name="Eastwood D.C."/>
            <person name="Martin F."/>
            <person name="Cullen D."/>
            <person name="Grigoriev I.V."/>
            <person name="Hibbett D.S."/>
        </authorList>
    </citation>
    <scope>NUCLEOTIDE SEQUENCE [LARGE SCALE GENOMIC DNA]</scope>
    <source>
        <strain evidence="2 3">DJM-731 SS1</strain>
    </source>
</reference>
<evidence type="ECO:0000259" key="1">
    <source>
        <dbReference type="PROSITE" id="PS50011"/>
    </source>
</evidence>
<keyword evidence="2" id="KW-0808">Transferase</keyword>
<sequence>MGVTYGVAYLHDNGIVHGDLRAVRRSVIVSILLSCSQQDNILVACDGQPQLANFGLSVVVDDVLPEQTTSTMFAGSVRWMPPERIQPSKFGLTEVSCRTFASDIHSLGMTLWEMFALRLPYHDEETNLNIRRAIIAGKRPSHPGKQAVSIGLTSELWAFIQKCWVEEPDQRPVLVEELNDVDNWLSNAKYGLATSSLQEASLSPSDPEEAVSGALCMLFHWSS</sequence>
<evidence type="ECO:0000313" key="2">
    <source>
        <dbReference type="EMBL" id="EJU03708.1"/>
    </source>
</evidence>
<dbReference type="InterPro" id="IPR011009">
    <property type="entry name" value="Kinase-like_dom_sf"/>
</dbReference>
<dbReference type="Gene3D" id="1.10.510.10">
    <property type="entry name" value="Transferase(Phosphotransferase) domain 1"/>
    <property type="match status" value="1"/>
</dbReference>
<dbReference type="RefSeq" id="XP_040630602.1">
    <property type="nucleotide sequence ID" value="XM_040774927.1"/>
</dbReference>
<dbReference type="OMA" id="WMPPERI"/>
<dbReference type="GeneID" id="63689989"/>
<dbReference type="STRING" id="1858805.M5GF00"/>
<evidence type="ECO:0000313" key="3">
    <source>
        <dbReference type="Proteomes" id="UP000030653"/>
    </source>
</evidence>
<gene>
    <name evidence="2" type="ORF">DACRYDRAFT_49686</name>
</gene>
<name>M5GF00_DACPD</name>
<dbReference type="PANTHER" id="PTHR23257">
    <property type="entry name" value="SERINE-THREONINE PROTEIN KINASE"/>
    <property type="match status" value="1"/>
</dbReference>
<dbReference type="Proteomes" id="UP000030653">
    <property type="component" value="Unassembled WGS sequence"/>
</dbReference>
<dbReference type="SUPFAM" id="SSF56112">
    <property type="entry name" value="Protein kinase-like (PK-like)"/>
    <property type="match status" value="1"/>
</dbReference>
<dbReference type="Pfam" id="PF07714">
    <property type="entry name" value="PK_Tyr_Ser-Thr"/>
    <property type="match status" value="1"/>
</dbReference>
<dbReference type="PROSITE" id="PS50011">
    <property type="entry name" value="PROTEIN_KINASE_DOM"/>
    <property type="match status" value="1"/>
</dbReference>
<dbReference type="InterPro" id="IPR001245">
    <property type="entry name" value="Ser-Thr/Tyr_kinase_cat_dom"/>
</dbReference>
<dbReference type="GO" id="GO:0005524">
    <property type="term" value="F:ATP binding"/>
    <property type="evidence" value="ECO:0007669"/>
    <property type="project" value="InterPro"/>
</dbReference>
<organism evidence="2 3">
    <name type="scientific">Dacryopinax primogenitus (strain DJM 731)</name>
    <name type="common">Brown rot fungus</name>
    <dbReference type="NCBI Taxonomy" id="1858805"/>
    <lineage>
        <taxon>Eukaryota</taxon>
        <taxon>Fungi</taxon>
        <taxon>Dikarya</taxon>
        <taxon>Basidiomycota</taxon>
        <taxon>Agaricomycotina</taxon>
        <taxon>Dacrymycetes</taxon>
        <taxon>Dacrymycetales</taxon>
        <taxon>Dacrymycetaceae</taxon>
        <taxon>Dacryopinax</taxon>
    </lineage>
</organism>
<accession>M5GF00</accession>
<protein>
    <submittedName>
        <fullName evidence="2">Kinase-like protein</fullName>
    </submittedName>
</protein>
<dbReference type="OrthoDB" id="4062651at2759"/>
<proteinExistence type="predicted"/>
<feature type="domain" description="Protein kinase" evidence="1">
    <location>
        <begin position="1"/>
        <end position="185"/>
    </location>
</feature>
<dbReference type="AlphaFoldDB" id="M5GF00"/>
<dbReference type="HOGENOM" id="CLU_000288_7_18_1"/>